<dbReference type="RefSeq" id="WP_006301677.1">
    <property type="nucleotide sequence ID" value="NZ_CM001022.1"/>
</dbReference>
<gene>
    <name evidence="1" type="ORF">Apau_2027</name>
</gene>
<dbReference type="InterPro" id="IPR032466">
    <property type="entry name" value="Metal_Hydrolase"/>
</dbReference>
<proteinExistence type="predicted"/>
<dbReference type="Pfam" id="PF01244">
    <property type="entry name" value="Peptidase_M19"/>
    <property type="match status" value="1"/>
</dbReference>
<accession>E3CXJ5</accession>
<protein>
    <submittedName>
        <fullName evidence="1">Peptidase M19 renal dipeptidase</fullName>
    </submittedName>
</protein>
<dbReference type="AlphaFoldDB" id="E3CXJ5"/>
<sequence length="323" mass="35263">MEGTGWADAHGDVLMDLAVRRARGERKVLASRYLEGYESAGLRLLVCSLFVEDRLVPRALQEALLQVGALLEEQEETPGRFRLCRCREELRETLERGELALVLSLEGVEPLGRDLGLLRVLRELGVCLMGLTWSRRNEAADGCVVEGTSPLRPGGLSPFGLDLVREAQRLGIVPDVSHLNDPGFEDVAALGGLFLASHSNCRALLDHPRNLTDSQIRAVAASGGVVGFNAHAPFVGGDGDPCDRMLRHLEHLVEVGGPDHAALGLDLCDPFFALAGEQPKDLFRSHEEAARCRGRLVERFGPHTTRKILRDNLVRVVEAALPD</sequence>
<dbReference type="PANTHER" id="PTHR10443">
    <property type="entry name" value="MICROSOMAL DIPEPTIDASE"/>
    <property type="match status" value="1"/>
</dbReference>
<dbReference type="PANTHER" id="PTHR10443:SF12">
    <property type="entry name" value="DIPEPTIDASE"/>
    <property type="match status" value="1"/>
</dbReference>
<dbReference type="HOGENOM" id="CLU_031404_2_1_0"/>
<name>E3CXJ5_9BACT</name>
<dbReference type="PaxDb" id="584708-Apau_2027"/>
<evidence type="ECO:0000313" key="1">
    <source>
        <dbReference type="EMBL" id="EFQ24439.1"/>
    </source>
</evidence>
<reference evidence="1 2" key="1">
    <citation type="journal article" date="2010" name="Stand. Genomic Sci.">
        <title>Non-contiguous finished genome sequence of Aminomonas paucivorans type strain (GLU-3).</title>
        <authorList>
            <person name="Pitluck S."/>
            <person name="Yasawong M."/>
            <person name="Held B."/>
            <person name="Lapidus A."/>
            <person name="Nolan M."/>
            <person name="Copeland A."/>
            <person name="Lucas S."/>
            <person name="Del Rio T.G."/>
            <person name="Tice H."/>
            <person name="Cheng J.F."/>
            <person name="Chertkov O."/>
            <person name="Goodwin L."/>
            <person name="Tapia R."/>
            <person name="Han C."/>
            <person name="Liolios K."/>
            <person name="Ivanova N."/>
            <person name="Mavromatis K."/>
            <person name="Ovchinnikova G."/>
            <person name="Pati A."/>
            <person name="Chen A."/>
            <person name="Palaniappan K."/>
            <person name="Land M."/>
            <person name="Hauser L."/>
            <person name="Chang Y.J."/>
            <person name="Jeffries C.D."/>
            <person name="Pukall R."/>
            <person name="Spring S."/>
            <person name="Rohde M."/>
            <person name="Sikorski J."/>
            <person name="Goker M."/>
            <person name="Woyke T."/>
            <person name="Bristow J."/>
            <person name="Eisen J.A."/>
            <person name="Markowitz V."/>
            <person name="Hugenholtz P."/>
            <person name="Kyrpides N.C."/>
            <person name="Klenk H.P."/>
        </authorList>
    </citation>
    <scope>NUCLEOTIDE SEQUENCE [LARGE SCALE GENOMIC DNA]</scope>
    <source>
        <strain evidence="1 2">DSM 12260</strain>
    </source>
</reference>
<dbReference type="SUPFAM" id="SSF51556">
    <property type="entry name" value="Metallo-dependent hydrolases"/>
    <property type="match status" value="1"/>
</dbReference>
<dbReference type="GO" id="GO:0070573">
    <property type="term" value="F:metallodipeptidase activity"/>
    <property type="evidence" value="ECO:0007669"/>
    <property type="project" value="InterPro"/>
</dbReference>
<keyword evidence="2" id="KW-1185">Reference proteome</keyword>
<dbReference type="InterPro" id="IPR008257">
    <property type="entry name" value="Pept_M19"/>
</dbReference>
<dbReference type="Gene3D" id="3.20.20.140">
    <property type="entry name" value="Metal-dependent hydrolases"/>
    <property type="match status" value="1"/>
</dbReference>
<dbReference type="Proteomes" id="UP000005096">
    <property type="component" value="Chromosome"/>
</dbReference>
<dbReference type="GO" id="GO:0006508">
    <property type="term" value="P:proteolysis"/>
    <property type="evidence" value="ECO:0007669"/>
    <property type="project" value="InterPro"/>
</dbReference>
<organism evidence="1 2">
    <name type="scientific">Aminomonas paucivorans DSM 12260</name>
    <dbReference type="NCBI Taxonomy" id="584708"/>
    <lineage>
        <taxon>Bacteria</taxon>
        <taxon>Thermotogati</taxon>
        <taxon>Synergistota</taxon>
        <taxon>Synergistia</taxon>
        <taxon>Synergistales</taxon>
        <taxon>Synergistaceae</taxon>
        <taxon>Aminomonas</taxon>
    </lineage>
</organism>
<dbReference type="OrthoDB" id="9804920at2"/>
<dbReference type="STRING" id="584708.Apau_2027"/>
<dbReference type="EMBL" id="CM001022">
    <property type="protein sequence ID" value="EFQ24439.1"/>
    <property type="molecule type" value="Genomic_DNA"/>
</dbReference>
<dbReference type="eggNOG" id="COG2355">
    <property type="taxonomic scope" value="Bacteria"/>
</dbReference>
<dbReference type="PROSITE" id="PS51365">
    <property type="entry name" value="RENAL_DIPEPTIDASE_2"/>
    <property type="match status" value="1"/>
</dbReference>
<evidence type="ECO:0000313" key="2">
    <source>
        <dbReference type="Proteomes" id="UP000005096"/>
    </source>
</evidence>